<dbReference type="GO" id="GO:0008305">
    <property type="term" value="C:integrin complex"/>
    <property type="evidence" value="ECO:0007669"/>
    <property type="project" value="InterPro"/>
</dbReference>
<dbReference type="Gene3D" id="2.130.10.130">
    <property type="entry name" value="Integrin alpha, N-terminal"/>
    <property type="match status" value="1"/>
</dbReference>
<dbReference type="GO" id="GO:0005178">
    <property type="term" value="F:integrin binding"/>
    <property type="evidence" value="ECO:0007669"/>
    <property type="project" value="TreeGrafter"/>
</dbReference>
<organism evidence="6 7">
    <name type="scientific">Liparis tanakae</name>
    <name type="common">Tanaka's snailfish</name>
    <dbReference type="NCBI Taxonomy" id="230148"/>
    <lineage>
        <taxon>Eukaryota</taxon>
        <taxon>Metazoa</taxon>
        <taxon>Chordata</taxon>
        <taxon>Craniata</taxon>
        <taxon>Vertebrata</taxon>
        <taxon>Euteleostomi</taxon>
        <taxon>Actinopterygii</taxon>
        <taxon>Neopterygii</taxon>
        <taxon>Teleostei</taxon>
        <taxon>Neoteleostei</taxon>
        <taxon>Acanthomorphata</taxon>
        <taxon>Eupercaria</taxon>
        <taxon>Perciformes</taxon>
        <taxon>Cottioidei</taxon>
        <taxon>Cottales</taxon>
        <taxon>Liparidae</taxon>
        <taxon>Liparis</taxon>
    </lineage>
</organism>
<dbReference type="InterPro" id="IPR013517">
    <property type="entry name" value="FG-GAP"/>
</dbReference>
<keyword evidence="3" id="KW-0325">Glycoprotein</keyword>
<accession>A0A4Z2HA63</accession>
<dbReference type="GO" id="GO:0007229">
    <property type="term" value="P:integrin-mediated signaling pathway"/>
    <property type="evidence" value="ECO:0007669"/>
    <property type="project" value="UniProtKB-KW"/>
</dbReference>
<name>A0A4Z2HA63_9TELE</name>
<comment type="subcellular location">
    <subcellularLocation>
        <location evidence="5">Membrane</location>
        <topology evidence="5">Single-pass type I membrane protein</topology>
    </subcellularLocation>
</comment>
<dbReference type="InterPro" id="IPR013519">
    <property type="entry name" value="Int_alpha_beta-p"/>
</dbReference>
<evidence type="ECO:0000313" key="6">
    <source>
        <dbReference type="EMBL" id="TNN61774.1"/>
    </source>
</evidence>
<dbReference type="Proteomes" id="UP000314294">
    <property type="component" value="Unassembled WGS sequence"/>
</dbReference>
<evidence type="ECO:0000256" key="2">
    <source>
        <dbReference type="ARBA" id="ARBA00022737"/>
    </source>
</evidence>
<dbReference type="PANTHER" id="PTHR23220">
    <property type="entry name" value="INTEGRIN ALPHA"/>
    <property type="match status" value="1"/>
</dbReference>
<keyword evidence="5" id="KW-0130">Cell adhesion</keyword>
<reference evidence="6 7" key="1">
    <citation type="submission" date="2019-03" db="EMBL/GenBank/DDBJ databases">
        <title>First draft genome of Liparis tanakae, snailfish: a comprehensive survey of snailfish specific genes.</title>
        <authorList>
            <person name="Kim W."/>
            <person name="Song I."/>
            <person name="Jeong J.-H."/>
            <person name="Kim D."/>
            <person name="Kim S."/>
            <person name="Ryu S."/>
            <person name="Song J.Y."/>
            <person name="Lee S.K."/>
        </authorList>
    </citation>
    <scope>NUCLEOTIDE SEQUENCE [LARGE SCALE GENOMIC DNA]</scope>
    <source>
        <tissue evidence="6">Muscle</tissue>
    </source>
</reference>
<keyword evidence="5 6" id="KW-0401">Integrin</keyword>
<evidence type="ECO:0000256" key="1">
    <source>
        <dbReference type="ARBA" id="ARBA00022729"/>
    </source>
</evidence>
<dbReference type="PROSITE" id="PS51470">
    <property type="entry name" value="FG_GAP"/>
    <property type="match status" value="1"/>
</dbReference>
<dbReference type="EMBL" id="SRLO01000308">
    <property type="protein sequence ID" value="TNN61774.1"/>
    <property type="molecule type" value="Genomic_DNA"/>
</dbReference>
<feature type="repeat" description="FG-GAP" evidence="4">
    <location>
        <begin position="49"/>
        <end position="108"/>
    </location>
</feature>
<evidence type="ECO:0000313" key="7">
    <source>
        <dbReference type="Proteomes" id="UP000314294"/>
    </source>
</evidence>
<dbReference type="InterPro" id="IPR000413">
    <property type="entry name" value="Integrin_alpha"/>
</dbReference>
<dbReference type="SUPFAM" id="SSF69318">
    <property type="entry name" value="Integrin alpha N-terminal domain"/>
    <property type="match status" value="1"/>
</dbReference>
<keyword evidence="1" id="KW-0732">Signal</keyword>
<evidence type="ECO:0000256" key="4">
    <source>
        <dbReference type="PROSITE-ProRule" id="PRU00803"/>
    </source>
</evidence>
<dbReference type="GO" id="GO:0009897">
    <property type="term" value="C:external side of plasma membrane"/>
    <property type="evidence" value="ECO:0007669"/>
    <property type="project" value="TreeGrafter"/>
</dbReference>
<dbReference type="GO" id="GO:0033627">
    <property type="term" value="P:cell adhesion mediated by integrin"/>
    <property type="evidence" value="ECO:0007669"/>
    <property type="project" value="TreeGrafter"/>
</dbReference>
<sequence length="155" mass="16313">MCNRSLFPGYAVTAGHFSSPNVIDIAAGAPQHSGSGKVYIFKIDGVSLVKSFQASGRMMGSYFGSSLCAVDLNQDGLSDLLVGAPMHSQLRDEGQVSVYLSKGNGVMEEDGVLSGDNAFNAHFGECISAIGDIDDDGYQGQYSNNLVVDTECKNS</sequence>
<evidence type="ECO:0000256" key="5">
    <source>
        <dbReference type="RuleBase" id="RU003762"/>
    </source>
</evidence>
<dbReference type="InterPro" id="IPR028994">
    <property type="entry name" value="Integrin_alpha_N"/>
</dbReference>
<dbReference type="PRINTS" id="PR01185">
    <property type="entry name" value="INTEGRINA"/>
</dbReference>
<comment type="similarity">
    <text evidence="5">Belongs to the integrin alpha chain family.</text>
</comment>
<dbReference type="SMART" id="SM00191">
    <property type="entry name" value="Int_alpha"/>
    <property type="match status" value="2"/>
</dbReference>
<comment type="caution">
    <text evidence="6">The sequence shown here is derived from an EMBL/GenBank/DDBJ whole genome shotgun (WGS) entry which is preliminary data.</text>
</comment>
<dbReference type="Pfam" id="PF01839">
    <property type="entry name" value="FG-GAP"/>
    <property type="match status" value="1"/>
</dbReference>
<keyword evidence="5" id="KW-0675">Receptor</keyword>
<keyword evidence="7" id="KW-1185">Reference proteome</keyword>
<dbReference type="PANTHER" id="PTHR23220:SF69">
    <property type="entry name" value="INTEGRIN ALPHA-9"/>
    <property type="match status" value="1"/>
</dbReference>
<keyword evidence="2" id="KW-0677">Repeat</keyword>
<proteinExistence type="inferred from homology"/>
<dbReference type="GO" id="GO:0007160">
    <property type="term" value="P:cell-matrix adhesion"/>
    <property type="evidence" value="ECO:0007669"/>
    <property type="project" value="TreeGrafter"/>
</dbReference>
<protein>
    <submittedName>
        <fullName evidence="6">Integrin alpha-9</fullName>
    </submittedName>
</protein>
<evidence type="ECO:0000256" key="3">
    <source>
        <dbReference type="ARBA" id="ARBA00023180"/>
    </source>
</evidence>
<dbReference type="AlphaFoldDB" id="A0A4Z2HA63"/>
<dbReference type="GO" id="GO:0098609">
    <property type="term" value="P:cell-cell adhesion"/>
    <property type="evidence" value="ECO:0007669"/>
    <property type="project" value="TreeGrafter"/>
</dbReference>
<gene>
    <name evidence="6" type="primary">Itga9_1</name>
    <name evidence="6" type="ORF">EYF80_027996</name>
</gene>
<dbReference type="OrthoDB" id="5317514at2759"/>